<protein>
    <submittedName>
        <fullName evidence="2">Uncharacterized protein</fullName>
    </submittedName>
</protein>
<keyword evidence="3" id="KW-1185">Reference proteome</keyword>
<reference evidence="3" key="1">
    <citation type="submission" date="2017-02" db="EMBL/GenBank/DDBJ databases">
        <authorList>
            <person name="Dridi B."/>
        </authorList>
    </citation>
    <scope>NUCLEOTIDE SEQUENCE [LARGE SCALE GENOMIC DNA]</scope>
    <source>
        <strain evidence="3">B Co 03.10</strain>
    </source>
</reference>
<feature type="region of interest" description="Disordered" evidence="1">
    <location>
        <begin position="1"/>
        <end position="22"/>
    </location>
</feature>
<name>A0A1X6WTG5_9MICO</name>
<evidence type="ECO:0000256" key="1">
    <source>
        <dbReference type="SAM" id="MobiDB-lite"/>
    </source>
</evidence>
<evidence type="ECO:0000313" key="2">
    <source>
        <dbReference type="EMBL" id="SLM88378.1"/>
    </source>
</evidence>
<gene>
    <name evidence="2" type="ORF">FM105_00200</name>
</gene>
<dbReference type="EMBL" id="FWFF01000001">
    <property type="protein sequence ID" value="SLM88378.1"/>
    <property type="molecule type" value="Genomic_DNA"/>
</dbReference>
<dbReference type="Proteomes" id="UP000196581">
    <property type="component" value="Unassembled WGS sequence"/>
</dbReference>
<organism evidence="2 3">
    <name type="scientific">Brevibacterium yomogidense</name>
    <dbReference type="NCBI Taxonomy" id="946573"/>
    <lineage>
        <taxon>Bacteria</taxon>
        <taxon>Bacillati</taxon>
        <taxon>Actinomycetota</taxon>
        <taxon>Actinomycetes</taxon>
        <taxon>Micrococcales</taxon>
        <taxon>Brevibacteriaceae</taxon>
        <taxon>Brevibacterium</taxon>
    </lineage>
</organism>
<dbReference type="AlphaFoldDB" id="A0A1X6WTG5"/>
<sequence>MSRCGSGSVASLASGRGRCQAEPHQTCVHLTQLLGVGCYSR</sequence>
<proteinExistence type="predicted"/>
<evidence type="ECO:0000313" key="3">
    <source>
        <dbReference type="Proteomes" id="UP000196581"/>
    </source>
</evidence>
<accession>A0A1X6WTG5</accession>